<sequence>MINEFRRGIGVNLLIATQAALRSDLPRCSLVVCLQPPTCLADYLASKARSRLVGAGATLVHLVEESGHLEPEYNNEIVRNNSPAMSLNKNKVDGISKENISVVPVQRGDHILERYLLIALISLYYYTIRLIFHISYTFGTGCLAYLNFILDTCAFRLIS</sequence>
<keyword evidence="1" id="KW-0472">Membrane</keyword>
<dbReference type="Proteomes" id="UP000784294">
    <property type="component" value="Unassembled WGS sequence"/>
</dbReference>
<protein>
    <submittedName>
        <fullName evidence="2">Uncharacterized protein</fullName>
    </submittedName>
</protein>
<dbReference type="InterPro" id="IPR027417">
    <property type="entry name" value="P-loop_NTPase"/>
</dbReference>
<accession>A0A448XII0</accession>
<dbReference type="OrthoDB" id="2392202at2759"/>
<proteinExistence type="predicted"/>
<gene>
    <name evidence="2" type="ORF">PXEA_LOCUS30918</name>
</gene>
<evidence type="ECO:0000256" key="1">
    <source>
        <dbReference type="SAM" id="Phobius"/>
    </source>
</evidence>
<evidence type="ECO:0000313" key="3">
    <source>
        <dbReference type="Proteomes" id="UP000784294"/>
    </source>
</evidence>
<keyword evidence="1" id="KW-0812">Transmembrane</keyword>
<evidence type="ECO:0000313" key="2">
    <source>
        <dbReference type="EMBL" id="VEL37478.1"/>
    </source>
</evidence>
<organism evidence="2 3">
    <name type="scientific">Protopolystoma xenopodis</name>
    <dbReference type="NCBI Taxonomy" id="117903"/>
    <lineage>
        <taxon>Eukaryota</taxon>
        <taxon>Metazoa</taxon>
        <taxon>Spiralia</taxon>
        <taxon>Lophotrochozoa</taxon>
        <taxon>Platyhelminthes</taxon>
        <taxon>Monogenea</taxon>
        <taxon>Polyopisthocotylea</taxon>
        <taxon>Polystomatidea</taxon>
        <taxon>Polystomatidae</taxon>
        <taxon>Protopolystoma</taxon>
    </lineage>
</organism>
<dbReference type="EMBL" id="CAAALY010255110">
    <property type="protein sequence ID" value="VEL37478.1"/>
    <property type="molecule type" value="Genomic_DNA"/>
</dbReference>
<keyword evidence="3" id="KW-1185">Reference proteome</keyword>
<reference evidence="2" key="1">
    <citation type="submission" date="2018-11" db="EMBL/GenBank/DDBJ databases">
        <authorList>
            <consortium name="Pathogen Informatics"/>
        </authorList>
    </citation>
    <scope>NUCLEOTIDE SEQUENCE</scope>
</reference>
<dbReference type="Gene3D" id="3.40.50.300">
    <property type="entry name" value="P-loop containing nucleotide triphosphate hydrolases"/>
    <property type="match status" value="1"/>
</dbReference>
<feature type="transmembrane region" description="Helical" evidence="1">
    <location>
        <begin position="115"/>
        <end position="132"/>
    </location>
</feature>
<name>A0A448XII0_9PLAT</name>
<feature type="transmembrane region" description="Helical" evidence="1">
    <location>
        <begin position="138"/>
        <end position="158"/>
    </location>
</feature>
<comment type="caution">
    <text evidence="2">The sequence shown here is derived from an EMBL/GenBank/DDBJ whole genome shotgun (WGS) entry which is preliminary data.</text>
</comment>
<dbReference type="AlphaFoldDB" id="A0A448XII0"/>
<keyword evidence="1" id="KW-1133">Transmembrane helix</keyword>